<feature type="region of interest" description="Disordered" evidence="1">
    <location>
        <begin position="17"/>
        <end position="78"/>
    </location>
</feature>
<dbReference type="OrthoDB" id="3057599at2759"/>
<keyword evidence="2" id="KW-0812">Transmembrane</keyword>
<evidence type="ECO:0000313" key="4">
    <source>
        <dbReference type="Proteomes" id="UP000838763"/>
    </source>
</evidence>
<name>A0A9P1GW24_9PEZI</name>
<proteinExistence type="predicted"/>
<keyword evidence="2" id="KW-1133">Transmembrane helix</keyword>
<reference evidence="3" key="1">
    <citation type="submission" date="2022-11" db="EMBL/GenBank/DDBJ databases">
        <authorList>
            <person name="Scott C."/>
            <person name="Bruce N."/>
        </authorList>
    </citation>
    <scope>NUCLEOTIDE SEQUENCE</scope>
</reference>
<evidence type="ECO:0008006" key="5">
    <source>
        <dbReference type="Google" id="ProtNLM"/>
    </source>
</evidence>
<dbReference type="AlphaFoldDB" id="A0A9P1GW24"/>
<evidence type="ECO:0000313" key="3">
    <source>
        <dbReference type="EMBL" id="CAI4211022.1"/>
    </source>
</evidence>
<dbReference type="EMBL" id="CALLCH030000001">
    <property type="protein sequence ID" value="CAI4211022.1"/>
    <property type="molecule type" value="Genomic_DNA"/>
</dbReference>
<evidence type="ECO:0000256" key="1">
    <source>
        <dbReference type="SAM" id="MobiDB-lite"/>
    </source>
</evidence>
<organism evidence="3 4">
    <name type="scientific">Parascedosporium putredinis</name>
    <dbReference type="NCBI Taxonomy" id="1442378"/>
    <lineage>
        <taxon>Eukaryota</taxon>
        <taxon>Fungi</taxon>
        <taxon>Dikarya</taxon>
        <taxon>Ascomycota</taxon>
        <taxon>Pezizomycotina</taxon>
        <taxon>Sordariomycetes</taxon>
        <taxon>Hypocreomycetidae</taxon>
        <taxon>Microascales</taxon>
        <taxon>Microascaceae</taxon>
        <taxon>Parascedosporium</taxon>
    </lineage>
</organism>
<accession>A0A9P1GW24</accession>
<evidence type="ECO:0000256" key="2">
    <source>
        <dbReference type="SAM" id="Phobius"/>
    </source>
</evidence>
<feature type="transmembrane region" description="Helical" evidence="2">
    <location>
        <begin position="369"/>
        <end position="393"/>
    </location>
</feature>
<keyword evidence="4" id="KW-1185">Reference proteome</keyword>
<gene>
    <name evidence="3" type="ORF">PPNO1_LOCUS819</name>
</gene>
<feature type="transmembrane region" description="Helical" evidence="2">
    <location>
        <begin position="593"/>
        <end position="610"/>
    </location>
</feature>
<feature type="compositionally biased region" description="Pro residues" evidence="1">
    <location>
        <begin position="61"/>
        <end position="73"/>
    </location>
</feature>
<feature type="transmembrane region" description="Helical" evidence="2">
    <location>
        <begin position="663"/>
        <end position="688"/>
    </location>
</feature>
<dbReference type="Pfam" id="PF11915">
    <property type="entry name" value="DUF3433"/>
    <property type="match status" value="1"/>
</dbReference>
<feature type="transmembrane region" description="Helical" evidence="2">
    <location>
        <begin position="543"/>
        <end position="565"/>
    </location>
</feature>
<feature type="transmembrane region" description="Helical" evidence="2">
    <location>
        <begin position="700"/>
        <end position="721"/>
    </location>
</feature>
<dbReference type="PANTHER" id="PTHR37544">
    <property type="entry name" value="SPRAY-RELATED"/>
    <property type="match status" value="1"/>
</dbReference>
<feature type="transmembrane region" description="Helical" evidence="2">
    <location>
        <begin position="310"/>
        <end position="330"/>
    </location>
</feature>
<protein>
    <recommendedName>
        <fullName evidence="5">Phosphoribosylaminoimidazole-succinocarboxamide synthase</fullName>
    </recommendedName>
</protein>
<comment type="caution">
    <text evidence="3">The sequence shown here is derived from an EMBL/GenBank/DDBJ whole genome shotgun (WGS) entry which is preliminary data.</text>
</comment>
<keyword evidence="2" id="KW-0472">Membrane</keyword>
<dbReference type="Proteomes" id="UP000838763">
    <property type="component" value="Unassembled WGS sequence"/>
</dbReference>
<feature type="transmembrane region" description="Helical" evidence="2">
    <location>
        <begin position="405"/>
        <end position="428"/>
    </location>
</feature>
<sequence>MNFEGFAYGYDFEQESNRSPLTGIPYHGLSPDHFYPDTPPPPAAQFATPQPPVDDAVLPWVPSPPEAFSPPTPYAAHQRLLSPEQIQTPPPVVQRQQSRRAQPQTVRFDEAQLAMAEAENADRPKMARQEISQGGGQVTPGIDDTPFIQYALEALTREDGLPLSQSVSSTRGSYPRPEPAVAAQLRTIAGAAPIPGIVPAVANRDSQPVGSTRRSRNAEPTATAAAAVAVAAAPPVPFNQPGTLAVPDNTPSFSSTSTASAPAYIKARSNLYGANKRIAVPHSDVGPGSRYGNRSTALTHLPPVLRLPSFLLLTTLNLVMIAALILSAAYSKQHDGLLSYPGTPSAIFQDLYPKSFLWPHLVGPLPVKVCAAVTWLLNFTLPILSTLFGIIYLDGEWYWATVQGVAWALVVFYVAYLVALGCLAWFWFGRVTGMIWDIRSIADMVPMLHYSAVNHSYHSTQATSTRSQLEVKLRERAIDRLGYWQFERAGIADHENVDEYLSDRKKTKFYRTDAESANSSLTQIPRALAPEARYRYLPWCLRNVQMIAFLLVGVVILVVLLVLSFHPNTRLTRGFWPKLPARPDKNAFSPANFLYNFIPSLIGLILFLLFQSLDMAYRPLVPWAELSKPEGSPAAKSILVDYAACLPVQATFKALRNGHYRMALISFLSTALVFLPILGGGMFLALTVSGTTDVRMFPNIPVFGVTLSLLGLFVCGLAALLPARGAYRMPHAVTCLAEIFTFITNEDIIDDAAFRFPRSKTDLLGRLGVGRAAEEQSRWHLGVSAGRDETMGVRRLRKFTEKDRPRGGARILFEGDEYPE</sequence>
<dbReference type="PANTHER" id="PTHR37544:SF1">
    <property type="entry name" value="PHOSPHORIBOSYLAMINOIMIDAZOLE-SUCCINOCARBOXAMIDE SYNTHASE"/>
    <property type="match status" value="1"/>
</dbReference>
<dbReference type="InterPro" id="IPR021840">
    <property type="entry name" value="DUF3433"/>
</dbReference>